<keyword evidence="2" id="KW-1185">Reference proteome</keyword>
<reference evidence="1 2" key="1">
    <citation type="journal article" date="2014" name="PLoS Genet.">
        <title>Phylogenetically driven sequencing of extremely halophilic archaea reveals strategies for static and dynamic osmo-response.</title>
        <authorList>
            <person name="Becker E.A."/>
            <person name="Seitzer P.M."/>
            <person name="Tritt A."/>
            <person name="Larsen D."/>
            <person name="Krusor M."/>
            <person name="Yao A.I."/>
            <person name="Wu D."/>
            <person name="Madern D."/>
            <person name="Eisen J.A."/>
            <person name="Darling A.E."/>
            <person name="Facciotti M.T."/>
        </authorList>
    </citation>
    <scope>NUCLEOTIDE SEQUENCE [LARGE SCALE GENOMIC DNA]</scope>
    <source>
        <strain evidence="1 2">JCM 14848</strain>
    </source>
</reference>
<dbReference type="InParanoid" id="M0D0F8"/>
<dbReference type="EMBL" id="AOIV01000035">
    <property type="protein sequence ID" value="ELZ28981.1"/>
    <property type="molecule type" value="Genomic_DNA"/>
</dbReference>
<dbReference type="AlphaFoldDB" id="M0D0F8"/>
<accession>M0D0F8</accession>
<comment type="caution">
    <text evidence="1">The sequence shown here is derived from an EMBL/GenBank/DDBJ whole genome shotgun (WGS) entry which is preliminary data.</text>
</comment>
<gene>
    <name evidence="1" type="ORF">C474_13804</name>
</gene>
<evidence type="ECO:0000313" key="2">
    <source>
        <dbReference type="Proteomes" id="UP000011513"/>
    </source>
</evidence>
<name>M0D0F8_HALPD</name>
<sequence>MDTIFSFDEVNIQLFELLESEVVPTDSNEPLGIDDVGIDPLSPGIVVDVCSWHLKIRVHTLNTELKHRDASSMIRIREGMSENQIRHHLSSDGRKWGSPGHVIECLLDFLRFELLVEPKLILLSNIDSCLEQFH</sequence>
<evidence type="ECO:0000313" key="1">
    <source>
        <dbReference type="EMBL" id="ELZ28981.1"/>
    </source>
</evidence>
<dbReference type="Proteomes" id="UP000011513">
    <property type="component" value="Unassembled WGS sequence"/>
</dbReference>
<organism evidence="1 2">
    <name type="scientific">Halogeometricum pallidum JCM 14848</name>
    <dbReference type="NCBI Taxonomy" id="1227487"/>
    <lineage>
        <taxon>Archaea</taxon>
        <taxon>Methanobacteriati</taxon>
        <taxon>Methanobacteriota</taxon>
        <taxon>Stenosarchaea group</taxon>
        <taxon>Halobacteria</taxon>
        <taxon>Halobacteriales</taxon>
        <taxon>Haloferacaceae</taxon>
        <taxon>Halogeometricum</taxon>
    </lineage>
</organism>
<protein>
    <submittedName>
        <fullName evidence="1">Uncharacterized protein</fullName>
    </submittedName>
</protein>
<proteinExistence type="predicted"/>